<keyword evidence="4" id="KW-1185">Reference proteome</keyword>
<protein>
    <submittedName>
        <fullName evidence="3">TniQ protein</fullName>
    </submittedName>
</protein>
<evidence type="ECO:0000313" key="3">
    <source>
        <dbReference type="EMBL" id="PRY52517.1"/>
    </source>
</evidence>
<organism evidence="3 4">
    <name type="scientific">Knoellia remsis</name>
    <dbReference type="NCBI Taxonomy" id="407159"/>
    <lineage>
        <taxon>Bacteria</taxon>
        <taxon>Bacillati</taxon>
        <taxon>Actinomycetota</taxon>
        <taxon>Actinomycetes</taxon>
        <taxon>Micrococcales</taxon>
        <taxon>Intrasporangiaceae</taxon>
        <taxon>Knoellia</taxon>
    </lineage>
</organism>
<comment type="caution">
    <text evidence="3">The sequence shown here is derived from an EMBL/GenBank/DDBJ whole genome shotgun (WGS) entry which is preliminary data.</text>
</comment>
<evidence type="ECO:0000259" key="2">
    <source>
        <dbReference type="Pfam" id="PF06527"/>
    </source>
</evidence>
<dbReference type="AlphaFoldDB" id="A0A2T0U3M9"/>
<sequence length="507" mass="55556">MTALLPVRPTPQPGEPLTAYAGRLAEANGVTRRRVLPAHRHDVGVPEDELETVAALAGLDAGTAARLTMDRYPPTVRGRGKTHRGGWLLHFSVEWVCLCCTPLTGRRELFWQSALSPVCRDCRLLLVQARSLAESVTVPSPRLVDLVGELTSLAEASVFHQSARLRLGSFRRVCAVVAPTIDDQWPDRPSGLPALDVAAARRWGVFPSPDPGTVAVILSAAAPALHSGYHRDRLLRESAQRRRRGHTLTVPPQHVPNAGRYLPKRPPSPPKTAPILAGFNRDDARRLLWLTTHLAHQVKRHGIRPDHVPALLPAPGEDGLPDPAVWRTRWHFAIALHMLLTHVHDGATSSARACHAFGTTDDDASLLLDGIRLGRGIHDLDAARLTDAVDALVDGGLVDYQRRRDTLRPVTRLPRLPLAAGRLPEIDGHPGHDLALTWIWTRLTHGPAFTSPRPFIADRHVRAFDAAIDPETRLTLAETGQQLLADADVTTIPTTHATWAPVTRRYG</sequence>
<dbReference type="OrthoDB" id="4848659at2"/>
<gene>
    <name evidence="3" type="ORF">BCF74_13211</name>
</gene>
<dbReference type="Pfam" id="PF06527">
    <property type="entry name" value="TniQ"/>
    <property type="match status" value="1"/>
</dbReference>
<evidence type="ECO:0000256" key="1">
    <source>
        <dbReference type="SAM" id="MobiDB-lite"/>
    </source>
</evidence>
<evidence type="ECO:0000313" key="4">
    <source>
        <dbReference type="Proteomes" id="UP000237822"/>
    </source>
</evidence>
<feature type="region of interest" description="Disordered" evidence="1">
    <location>
        <begin position="241"/>
        <end position="269"/>
    </location>
</feature>
<dbReference type="EMBL" id="PVTI01000032">
    <property type="protein sequence ID" value="PRY52517.1"/>
    <property type="molecule type" value="Genomic_DNA"/>
</dbReference>
<feature type="domain" description="TniQ" evidence="2">
    <location>
        <begin position="6"/>
        <end position="120"/>
    </location>
</feature>
<accession>A0A2T0U3M9</accession>
<proteinExistence type="predicted"/>
<dbReference type="InterPro" id="IPR009492">
    <property type="entry name" value="TniQ"/>
</dbReference>
<name>A0A2T0U3M9_9MICO</name>
<reference evidence="3 4" key="1">
    <citation type="submission" date="2018-03" db="EMBL/GenBank/DDBJ databases">
        <title>Genomic Encyclopedia of Archaeal and Bacterial Type Strains, Phase II (KMG-II): from individual species to whole genera.</title>
        <authorList>
            <person name="Goeker M."/>
        </authorList>
    </citation>
    <scope>NUCLEOTIDE SEQUENCE [LARGE SCALE GENOMIC DNA]</scope>
    <source>
        <strain evidence="3 4">ATCC BAA-1496</strain>
    </source>
</reference>
<dbReference type="Proteomes" id="UP000237822">
    <property type="component" value="Unassembled WGS sequence"/>
</dbReference>